<feature type="transmembrane region" description="Helical" evidence="1">
    <location>
        <begin position="343"/>
        <end position="362"/>
    </location>
</feature>
<feature type="transmembrane region" description="Helical" evidence="1">
    <location>
        <begin position="57"/>
        <end position="85"/>
    </location>
</feature>
<evidence type="ECO:0000256" key="1">
    <source>
        <dbReference type="SAM" id="Phobius"/>
    </source>
</evidence>
<keyword evidence="1" id="KW-0812">Transmembrane</keyword>
<feature type="transmembrane region" description="Helical" evidence="1">
    <location>
        <begin position="92"/>
        <end position="110"/>
    </location>
</feature>
<dbReference type="PANTHER" id="PTHR30590">
    <property type="entry name" value="INNER MEMBRANE PROTEIN"/>
    <property type="match status" value="1"/>
</dbReference>
<feature type="transmembrane region" description="Helical" evidence="1">
    <location>
        <begin position="139"/>
        <end position="157"/>
    </location>
</feature>
<feature type="transmembrane region" description="Helical" evidence="1">
    <location>
        <begin position="239"/>
        <end position="258"/>
    </location>
</feature>
<accession>K8WQA9</accession>
<dbReference type="RefSeq" id="WP_008915125.1">
    <property type="nucleotide sequence ID" value="NZ_CM001773.1"/>
</dbReference>
<comment type="caution">
    <text evidence="3">The sequence shown here is derived from an EMBL/GenBank/DDBJ whole genome shotgun (WGS) entry which is preliminary data.</text>
</comment>
<evidence type="ECO:0000313" key="4">
    <source>
        <dbReference type="Proteomes" id="UP000010290"/>
    </source>
</evidence>
<evidence type="ECO:0000313" key="3">
    <source>
        <dbReference type="EMBL" id="EKT58325.1"/>
    </source>
</evidence>
<dbReference type="OrthoDB" id="9807744at2"/>
<gene>
    <name evidence="3" type="ORF">OO7_06374</name>
</gene>
<keyword evidence="4" id="KW-1185">Reference proteome</keyword>
<keyword evidence="1" id="KW-0472">Membrane</keyword>
<protein>
    <recommendedName>
        <fullName evidence="2">DUF418 domain-containing protein</fullName>
    </recommendedName>
</protein>
<proteinExistence type="predicted"/>
<dbReference type="AlphaFoldDB" id="K8WQA9"/>
<dbReference type="PATRIC" id="fig|1141660.3.peg.1280"/>
<feature type="transmembrane region" description="Helical" evidence="1">
    <location>
        <begin position="270"/>
        <end position="295"/>
    </location>
</feature>
<feature type="domain" description="DUF418" evidence="2">
    <location>
        <begin position="222"/>
        <end position="378"/>
    </location>
</feature>
<feature type="transmembrane region" description="Helical" evidence="1">
    <location>
        <begin position="315"/>
        <end position="337"/>
    </location>
</feature>
<dbReference type="InterPro" id="IPR052529">
    <property type="entry name" value="Bact_Transport_Assoc"/>
</dbReference>
<dbReference type="NCBIfam" id="NF008093">
    <property type="entry name" value="PRK10835.1"/>
    <property type="match status" value="1"/>
</dbReference>
<feature type="transmembrane region" description="Helical" evidence="1">
    <location>
        <begin position="116"/>
        <end position="132"/>
    </location>
</feature>
<feature type="transmembrane region" description="Helical" evidence="1">
    <location>
        <begin position="207"/>
        <end position="227"/>
    </location>
</feature>
<evidence type="ECO:0000259" key="2">
    <source>
        <dbReference type="Pfam" id="PF04235"/>
    </source>
</evidence>
<dbReference type="Pfam" id="PF04235">
    <property type="entry name" value="DUF418"/>
    <property type="match status" value="1"/>
</dbReference>
<dbReference type="Proteomes" id="UP000010290">
    <property type="component" value="Chromosome"/>
</dbReference>
<reference evidence="3 4" key="1">
    <citation type="journal article" date="2012" name="BMC Genomics">
        <title>Comparative genomics of bacteria in the genus Providencia isolated from wild Drosophila melanogaster.</title>
        <authorList>
            <person name="Galac M.R."/>
            <person name="Lazzaro B.P."/>
        </authorList>
    </citation>
    <scope>NUCLEOTIDE SEQUENCE [LARGE SCALE GENOMIC DNA]</scope>
    <source>
        <strain evidence="3 4">DSM 19967</strain>
    </source>
</reference>
<dbReference type="HOGENOM" id="CLU_039610_2_0_6"/>
<name>K8WQA9_9GAMM</name>
<dbReference type="InterPro" id="IPR007349">
    <property type="entry name" value="DUF418"/>
</dbReference>
<keyword evidence="1" id="KW-1133">Transmembrane helix</keyword>
<dbReference type="PANTHER" id="PTHR30590:SF2">
    <property type="entry name" value="INNER MEMBRANE PROTEIN"/>
    <property type="match status" value="1"/>
</dbReference>
<feature type="transmembrane region" description="Helical" evidence="1">
    <location>
        <begin position="21"/>
        <end position="37"/>
    </location>
</feature>
<dbReference type="EMBL" id="AKKN01000007">
    <property type="protein sequence ID" value="EKT58325.1"/>
    <property type="molecule type" value="Genomic_DNA"/>
</dbReference>
<organism evidence="3 4">
    <name type="scientific">Providencia sneebia DSM 19967</name>
    <dbReference type="NCBI Taxonomy" id="1141660"/>
    <lineage>
        <taxon>Bacteria</taxon>
        <taxon>Pseudomonadati</taxon>
        <taxon>Pseudomonadota</taxon>
        <taxon>Gammaproteobacteria</taxon>
        <taxon>Enterobacterales</taxon>
        <taxon>Morganellaceae</taxon>
        <taxon>Providencia</taxon>
    </lineage>
</organism>
<sequence>MLAASSPEFTGRIDRLDATRGIAILGILLMNIFAFALPQTAYMNPTYMGEASASDIYIWVSFNLFVQGKFLAIFSILFGATLVLLHRKGLRWNLCRLFLLAILGLVHGIVFWDGDILLAYALTGGIALLLFHQQNDKSLLKIACSIYLIGLVILFILGSQIDPTNFWIVSEEQIASEVLQKTSGGSISLIYRAQSMLNMVEMLVIQYGWQLLGLMIFGALLLKNGWLAGQFSQQHYRRTAIILIFPALLIQLLSLYTQSLFNWSFFATSIVGYIINELVIPLQSFGYIALIYGFWGSIKLTLLAKMVSCVGRMALSNYLLQTLICTTIFYHFGYFYQFSRLELLGFIIPIWVVNLLFSYSWLRFFKQGPVEFCWRIFTERLNLMWQK</sequence>